<proteinExistence type="inferred from homology"/>
<dbReference type="GO" id="GO:0070851">
    <property type="term" value="F:growth factor receptor binding"/>
    <property type="evidence" value="ECO:0007669"/>
    <property type="project" value="TreeGrafter"/>
</dbReference>
<dbReference type="SMART" id="SM00141">
    <property type="entry name" value="PDGF"/>
    <property type="match status" value="1"/>
</dbReference>
<dbReference type="Pfam" id="PF00341">
    <property type="entry name" value="PDGF"/>
    <property type="match status" value="1"/>
</dbReference>
<comment type="caution">
    <text evidence="6">The sequence shown here is derived from an EMBL/GenBank/DDBJ whole genome shotgun (WGS) entry which is preliminary data.</text>
</comment>
<dbReference type="GO" id="GO:0051781">
    <property type="term" value="P:positive regulation of cell division"/>
    <property type="evidence" value="ECO:0007669"/>
    <property type="project" value="UniProtKB-KW"/>
</dbReference>
<comment type="similarity">
    <text evidence="1 4">Belongs to the PDGF/VEGF growth factor family.</text>
</comment>
<dbReference type="InterPro" id="IPR000072">
    <property type="entry name" value="PDGF/VEGF_dom"/>
</dbReference>
<dbReference type="GO" id="GO:0008083">
    <property type="term" value="F:growth factor activity"/>
    <property type="evidence" value="ECO:0007669"/>
    <property type="project" value="UniProtKB-KW"/>
</dbReference>
<reference evidence="6 7" key="1">
    <citation type="submission" date="2024-03" db="EMBL/GenBank/DDBJ databases">
        <title>The genome assembly and annotation of the cricket Gryllus longicercus Weissman &amp; Gray.</title>
        <authorList>
            <person name="Szrajer S."/>
            <person name="Gray D."/>
            <person name="Ylla G."/>
        </authorList>
    </citation>
    <scope>NUCLEOTIDE SEQUENCE [LARGE SCALE GENOMIC DNA]</scope>
    <source>
        <strain evidence="6">DAG 2021-001</strain>
        <tissue evidence="6">Whole body minus gut</tissue>
    </source>
</reference>
<evidence type="ECO:0000259" key="5">
    <source>
        <dbReference type="PROSITE" id="PS50278"/>
    </source>
</evidence>
<evidence type="ECO:0000256" key="2">
    <source>
        <dbReference type="ARBA" id="ARBA00023030"/>
    </source>
</evidence>
<accession>A0AAN9Z0H7</accession>
<evidence type="ECO:0000313" key="7">
    <source>
        <dbReference type="Proteomes" id="UP001378592"/>
    </source>
</evidence>
<evidence type="ECO:0000256" key="3">
    <source>
        <dbReference type="ARBA" id="ARBA00023246"/>
    </source>
</evidence>
<keyword evidence="2 4" id="KW-0339">Growth factor</keyword>
<sequence length="259" mass="28895">MFTSGTAATAATATAVAAAAAPPVPLGGIPVEILRQLSDIENATYFLNNFVDTESLTAYSPTDIGHELENRFGAVDERKSILTAKAALCQPQLELVSLMVTTDPSMYYYPTCTRIERCGGCCGSHLMTCQAVESEIVNMKVIVTQYVGKPHMIYKGHEIVPLERHTKCKCDCIKKETDCNKLQEFHKNDCECVCINVDEQQKCQLQSHKQWDPSTCTCNCRESRDCNSSSYYDLDSCSCIQTSSSRNRRKDVYFYEPTL</sequence>
<keyword evidence="7" id="KW-1185">Reference proteome</keyword>
<dbReference type="GO" id="GO:0008284">
    <property type="term" value="P:positive regulation of cell population proliferation"/>
    <property type="evidence" value="ECO:0007669"/>
    <property type="project" value="TreeGrafter"/>
</dbReference>
<dbReference type="Gene3D" id="2.10.90.10">
    <property type="entry name" value="Cystine-knot cytokines"/>
    <property type="match status" value="1"/>
</dbReference>
<keyword evidence="3" id="KW-0497">Mitogen</keyword>
<name>A0AAN9Z0H7_9ORTH</name>
<dbReference type="EMBL" id="JAZDUA010000601">
    <property type="protein sequence ID" value="KAK7790659.1"/>
    <property type="molecule type" value="Genomic_DNA"/>
</dbReference>
<evidence type="ECO:0000313" key="6">
    <source>
        <dbReference type="EMBL" id="KAK7790659.1"/>
    </source>
</evidence>
<dbReference type="AlphaFoldDB" id="A0AAN9Z0H7"/>
<dbReference type="GO" id="GO:0005615">
    <property type="term" value="C:extracellular space"/>
    <property type="evidence" value="ECO:0007669"/>
    <property type="project" value="TreeGrafter"/>
</dbReference>
<gene>
    <name evidence="6" type="ORF">R5R35_006549</name>
</gene>
<dbReference type="SUPFAM" id="SSF57501">
    <property type="entry name" value="Cystine-knot cytokines"/>
    <property type="match status" value="1"/>
</dbReference>
<organism evidence="6 7">
    <name type="scientific">Gryllus longicercus</name>
    <dbReference type="NCBI Taxonomy" id="2509291"/>
    <lineage>
        <taxon>Eukaryota</taxon>
        <taxon>Metazoa</taxon>
        <taxon>Ecdysozoa</taxon>
        <taxon>Arthropoda</taxon>
        <taxon>Hexapoda</taxon>
        <taxon>Insecta</taxon>
        <taxon>Pterygota</taxon>
        <taxon>Neoptera</taxon>
        <taxon>Polyneoptera</taxon>
        <taxon>Orthoptera</taxon>
        <taxon>Ensifera</taxon>
        <taxon>Gryllidea</taxon>
        <taxon>Grylloidea</taxon>
        <taxon>Gryllidae</taxon>
        <taxon>Gryllinae</taxon>
        <taxon>Gryllus</taxon>
    </lineage>
</organism>
<evidence type="ECO:0000256" key="1">
    <source>
        <dbReference type="ARBA" id="ARBA00006686"/>
    </source>
</evidence>
<dbReference type="InterPro" id="IPR029034">
    <property type="entry name" value="Cystine-knot_cytokine"/>
</dbReference>
<dbReference type="PROSITE" id="PS50278">
    <property type="entry name" value="PDGF_2"/>
    <property type="match status" value="1"/>
</dbReference>
<protein>
    <recommendedName>
        <fullName evidence="5">Platelet-derived growth factor (PDGF) family profile domain-containing protein</fullName>
    </recommendedName>
</protein>
<dbReference type="PANTHER" id="PTHR11633">
    <property type="entry name" value="PLATELET-DERIVED GROWTH FACTOR"/>
    <property type="match status" value="1"/>
</dbReference>
<feature type="domain" description="Platelet-derived growth factor (PDGF) family profile" evidence="5">
    <location>
        <begin position="105"/>
        <end position="175"/>
    </location>
</feature>
<dbReference type="GO" id="GO:0016020">
    <property type="term" value="C:membrane"/>
    <property type="evidence" value="ECO:0007669"/>
    <property type="project" value="InterPro"/>
</dbReference>
<dbReference type="Proteomes" id="UP001378592">
    <property type="component" value="Unassembled WGS sequence"/>
</dbReference>
<evidence type="ECO:0000256" key="4">
    <source>
        <dbReference type="RuleBase" id="RU003818"/>
    </source>
</evidence>
<dbReference type="PANTHER" id="PTHR11633:SF1">
    <property type="entry name" value="LD28763P"/>
    <property type="match status" value="1"/>
</dbReference>